<dbReference type="Proteomes" id="UP001283361">
    <property type="component" value="Unassembled WGS sequence"/>
</dbReference>
<keyword evidence="1" id="KW-0560">Oxidoreductase</keyword>
<evidence type="ECO:0000256" key="2">
    <source>
        <dbReference type="SAM" id="SignalP"/>
    </source>
</evidence>
<dbReference type="GO" id="GO:0004497">
    <property type="term" value="F:monooxygenase activity"/>
    <property type="evidence" value="ECO:0007669"/>
    <property type="project" value="TreeGrafter"/>
</dbReference>
<proteinExistence type="predicted"/>
<dbReference type="PANTHER" id="PTHR43539">
    <property type="entry name" value="FLAVIN-BINDING MONOOXYGENASE-LIKE PROTEIN (AFU_ORTHOLOGUE AFUA_4G09220)"/>
    <property type="match status" value="1"/>
</dbReference>
<keyword evidence="4" id="KW-1185">Reference proteome</keyword>
<evidence type="ECO:0000313" key="3">
    <source>
        <dbReference type="EMBL" id="KAK3737352.1"/>
    </source>
</evidence>
<accession>A0AAE0Y932</accession>
<organism evidence="3 4">
    <name type="scientific">Elysia crispata</name>
    <name type="common">lettuce slug</name>
    <dbReference type="NCBI Taxonomy" id="231223"/>
    <lineage>
        <taxon>Eukaryota</taxon>
        <taxon>Metazoa</taxon>
        <taxon>Spiralia</taxon>
        <taxon>Lophotrochozoa</taxon>
        <taxon>Mollusca</taxon>
        <taxon>Gastropoda</taxon>
        <taxon>Heterobranchia</taxon>
        <taxon>Euthyneura</taxon>
        <taxon>Panpulmonata</taxon>
        <taxon>Sacoglossa</taxon>
        <taxon>Placobranchoidea</taxon>
        <taxon>Plakobranchidae</taxon>
        <taxon>Elysia</taxon>
    </lineage>
</organism>
<feature type="signal peptide" evidence="2">
    <location>
        <begin position="1"/>
        <end position="20"/>
    </location>
</feature>
<gene>
    <name evidence="3" type="ORF">RRG08_036756</name>
</gene>
<dbReference type="SUPFAM" id="SSF51905">
    <property type="entry name" value="FAD/NAD(P)-binding domain"/>
    <property type="match status" value="1"/>
</dbReference>
<reference evidence="3" key="1">
    <citation type="journal article" date="2023" name="G3 (Bethesda)">
        <title>A reference genome for the long-term kleptoplast-retaining sea slug Elysia crispata morphotype clarki.</title>
        <authorList>
            <person name="Eastman K.E."/>
            <person name="Pendleton A.L."/>
            <person name="Shaikh M.A."/>
            <person name="Suttiyut T."/>
            <person name="Ogas R."/>
            <person name="Tomko P."/>
            <person name="Gavelis G."/>
            <person name="Widhalm J.R."/>
            <person name="Wisecaver J.H."/>
        </authorList>
    </citation>
    <scope>NUCLEOTIDE SEQUENCE</scope>
    <source>
        <strain evidence="3">ECLA1</strain>
    </source>
</reference>
<dbReference type="PANTHER" id="PTHR43539:SF23">
    <property type="entry name" value="FAD-DEPENDENT OXIDOREDUCTASE DOMAIN-CONTAINING PROTEIN 2"/>
    <property type="match status" value="1"/>
</dbReference>
<dbReference type="GO" id="GO:0050660">
    <property type="term" value="F:flavin adenine dinucleotide binding"/>
    <property type="evidence" value="ECO:0007669"/>
    <property type="project" value="TreeGrafter"/>
</dbReference>
<dbReference type="Gene3D" id="3.50.50.60">
    <property type="entry name" value="FAD/NAD(P)-binding domain"/>
    <property type="match status" value="2"/>
</dbReference>
<name>A0AAE0Y932_9GAST</name>
<dbReference type="FunFam" id="3.50.50.60:FF:000300">
    <property type="entry name" value="FAD-dependent oxidoreductase domain-containing 2"/>
    <property type="match status" value="1"/>
</dbReference>
<dbReference type="AlphaFoldDB" id="A0AAE0Y932"/>
<sequence length="650" mass="73526">MGSIPLTVLLLLASALPSMTNTVINSSDQPATGAAAASACEDCIYHDYCVVGAGPSGLQLGYFLQTSGRDYVIFDRSNRSGSFYELYPRHRKLISINKRHTGRRNSEYNLRHDWNSLLSHDDSLRVTQYSRKMFPDAQVLIDYLDDFQRKLNISVQFNSEIRNLRTEPAPALPDGHLYRMEDQRGQQYSCRNVILATGMSVPHIPKMKGIDLARGYESVSVDPDDFEGKSVLILGRGNAAFEVADCIYGSTSLVHMIGRSRVRLAWSTHYVGDLRAVNNGLLDTYQLKSLDGLAESILEEMKLEAQGDKIYLRVDPDKNEFNEEDFDNFAFREPYDVVIRALGFTFDESIFANGTSALSRGVELTKKYPAIYHNYESVDTRGLFYAGTASHSLDFRKSAGGFIHGFRYTARTLHRLLEWRYEQVPWPTITVPRLDLINVIVKRINEASGTYQMFQVLGDVAVFSEDGHTVRYIEEFPVQLLHQLAEHSGIPVPGAVLVIVMEYGKNFSGAGKDTFSEDRAKAEPFEADLSNFLHPVLYYYNTLPSATDMEGKGYEDTLPKPDNLHHFIEDFLTSWDTSKSHILPLRRFLENVYQADQREFFSASCFQMAMTLGSIPESCHHRYLRGMGLAGSEDLRQAPFSERSGNRLKR</sequence>
<evidence type="ECO:0000313" key="4">
    <source>
        <dbReference type="Proteomes" id="UP001283361"/>
    </source>
</evidence>
<protein>
    <recommendedName>
        <fullName evidence="5">FAD-dependent oxidoreductase domain-containing protein 2</fullName>
    </recommendedName>
</protein>
<dbReference type="GO" id="GO:0036503">
    <property type="term" value="P:ERAD pathway"/>
    <property type="evidence" value="ECO:0007669"/>
    <property type="project" value="TreeGrafter"/>
</dbReference>
<keyword evidence="2" id="KW-0732">Signal</keyword>
<dbReference type="InterPro" id="IPR036188">
    <property type="entry name" value="FAD/NAD-bd_sf"/>
</dbReference>
<dbReference type="EMBL" id="JAWDGP010006657">
    <property type="protein sequence ID" value="KAK3737352.1"/>
    <property type="molecule type" value="Genomic_DNA"/>
</dbReference>
<evidence type="ECO:0000256" key="1">
    <source>
        <dbReference type="ARBA" id="ARBA00023002"/>
    </source>
</evidence>
<dbReference type="PRINTS" id="PR00368">
    <property type="entry name" value="FADPNR"/>
</dbReference>
<feature type="chain" id="PRO_5042090250" description="FAD-dependent oxidoreductase domain-containing protein 2" evidence="2">
    <location>
        <begin position="21"/>
        <end position="650"/>
    </location>
</feature>
<comment type="caution">
    <text evidence="3">The sequence shown here is derived from an EMBL/GenBank/DDBJ whole genome shotgun (WGS) entry which is preliminary data.</text>
</comment>
<dbReference type="Pfam" id="PF13738">
    <property type="entry name" value="Pyr_redox_3"/>
    <property type="match status" value="1"/>
</dbReference>
<evidence type="ECO:0008006" key="5">
    <source>
        <dbReference type="Google" id="ProtNLM"/>
    </source>
</evidence>
<dbReference type="InterPro" id="IPR050982">
    <property type="entry name" value="Auxin_biosynth/cation_transpt"/>
</dbReference>
<dbReference type="GO" id="GO:0005788">
    <property type="term" value="C:endoplasmic reticulum lumen"/>
    <property type="evidence" value="ECO:0007669"/>
    <property type="project" value="TreeGrafter"/>
</dbReference>